<dbReference type="EMBL" id="CM009303">
    <property type="protein sequence ID" value="PNT02763.2"/>
    <property type="molecule type" value="Genomic_DNA"/>
</dbReference>
<name>A0A2K1XPQ6_POPTR</name>
<evidence type="ECO:0000313" key="1">
    <source>
        <dbReference type="EMBL" id="PNT02763.2"/>
    </source>
</evidence>
<protein>
    <submittedName>
        <fullName evidence="1">Uncharacterized protein</fullName>
    </submittedName>
</protein>
<dbReference type="Proteomes" id="UP000006729">
    <property type="component" value="Chromosome 14"/>
</dbReference>
<keyword evidence="2" id="KW-1185">Reference proteome</keyword>
<sequence>MQGFSDEGKLGFVIRSVNYDFVLLLYARLKSFGYVF</sequence>
<reference evidence="1 2" key="1">
    <citation type="journal article" date="2006" name="Science">
        <title>The genome of black cottonwood, Populus trichocarpa (Torr. &amp; Gray).</title>
        <authorList>
            <person name="Tuskan G.A."/>
            <person name="Difazio S."/>
            <person name="Jansson S."/>
            <person name="Bohlmann J."/>
            <person name="Grigoriev I."/>
            <person name="Hellsten U."/>
            <person name="Putnam N."/>
            <person name="Ralph S."/>
            <person name="Rombauts S."/>
            <person name="Salamov A."/>
            <person name="Schein J."/>
            <person name="Sterck L."/>
            <person name="Aerts A."/>
            <person name="Bhalerao R.R."/>
            <person name="Bhalerao R.P."/>
            <person name="Blaudez D."/>
            <person name="Boerjan W."/>
            <person name="Brun A."/>
            <person name="Brunner A."/>
            <person name="Busov V."/>
            <person name="Campbell M."/>
            <person name="Carlson J."/>
            <person name="Chalot M."/>
            <person name="Chapman J."/>
            <person name="Chen G.L."/>
            <person name="Cooper D."/>
            <person name="Coutinho P.M."/>
            <person name="Couturier J."/>
            <person name="Covert S."/>
            <person name="Cronk Q."/>
            <person name="Cunningham R."/>
            <person name="Davis J."/>
            <person name="Degroeve S."/>
            <person name="Dejardin A."/>
            <person name="Depamphilis C."/>
            <person name="Detter J."/>
            <person name="Dirks B."/>
            <person name="Dubchak I."/>
            <person name="Duplessis S."/>
            <person name="Ehlting J."/>
            <person name="Ellis B."/>
            <person name="Gendler K."/>
            <person name="Goodstein D."/>
            <person name="Gribskov M."/>
            <person name="Grimwood J."/>
            <person name="Groover A."/>
            <person name="Gunter L."/>
            <person name="Hamberger B."/>
            <person name="Heinze B."/>
            <person name="Helariutta Y."/>
            <person name="Henrissat B."/>
            <person name="Holligan D."/>
            <person name="Holt R."/>
            <person name="Huang W."/>
            <person name="Islam-Faridi N."/>
            <person name="Jones S."/>
            <person name="Jones-Rhoades M."/>
            <person name="Jorgensen R."/>
            <person name="Joshi C."/>
            <person name="Kangasjarvi J."/>
            <person name="Karlsson J."/>
            <person name="Kelleher C."/>
            <person name="Kirkpatrick R."/>
            <person name="Kirst M."/>
            <person name="Kohler A."/>
            <person name="Kalluri U."/>
            <person name="Larimer F."/>
            <person name="Leebens-Mack J."/>
            <person name="Leple J.C."/>
            <person name="Locascio P."/>
            <person name="Lou Y."/>
            <person name="Lucas S."/>
            <person name="Martin F."/>
            <person name="Montanini B."/>
            <person name="Napoli C."/>
            <person name="Nelson D.R."/>
            <person name="Nelson C."/>
            <person name="Nieminen K."/>
            <person name="Nilsson O."/>
            <person name="Pereda V."/>
            <person name="Peter G."/>
            <person name="Philippe R."/>
            <person name="Pilate G."/>
            <person name="Poliakov A."/>
            <person name="Razumovskaya J."/>
            <person name="Richardson P."/>
            <person name="Rinaldi C."/>
            <person name="Ritland K."/>
            <person name="Rouze P."/>
            <person name="Ryaboy D."/>
            <person name="Schmutz J."/>
            <person name="Schrader J."/>
            <person name="Segerman B."/>
            <person name="Shin H."/>
            <person name="Siddiqui A."/>
            <person name="Sterky F."/>
            <person name="Terry A."/>
            <person name="Tsai C.J."/>
            <person name="Uberbacher E."/>
            <person name="Unneberg P."/>
            <person name="Vahala J."/>
            <person name="Wall K."/>
            <person name="Wessler S."/>
            <person name="Yang G."/>
            <person name="Yin T."/>
            <person name="Douglas C."/>
            <person name="Marra M."/>
            <person name="Sandberg G."/>
            <person name="Van de Peer Y."/>
            <person name="Rokhsar D."/>
        </authorList>
    </citation>
    <scope>NUCLEOTIDE SEQUENCE [LARGE SCALE GENOMIC DNA]</scope>
    <source>
        <strain evidence="2">cv. Nisqually</strain>
    </source>
</reference>
<gene>
    <name evidence="1" type="ORF">POPTR_014G039466v4</name>
</gene>
<dbReference type="AlphaFoldDB" id="A0A2K1XPQ6"/>
<dbReference type="InParanoid" id="A0A2K1XPQ6"/>
<proteinExistence type="predicted"/>
<evidence type="ECO:0000313" key="2">
    <source>
        <dbReference type="Proteomes" id="UP000006729"/>
    </source>
</evidence>
<accession>A0A2K1XPQ6</accession>
<organism evidence="1 2">
    <name type="scientific">Populus trichocarpa</name>
    <name type="common">Western balsam poplar</name>
    <name type="synonym">Populus balsamifera subsp. trichocarpa</name>
    <dbReference type="NCBI Taxonomy" id="3694"/>
    <lineage>
        <taxon>Eukaryota</taxon>
        <taxon>Viridiplantae</taxon>
        <taxon>Streptophyta</taxon>
        <taxon>Embryophyta</taxon>
        <taxon>Tracheophyta</taxon>
        <taxon>Spermatophyta</taxon>
        <taxon>Magnoliopsida</taxon>
        <taxon>eudicotyledons</taxon>
        <taxon>Gunneridae</taxon>
        <taxon>Pentapetalae</taxon>
        <taxon>rosids</taxon>
        <taxon>fabids</taxon>
        <taxon>Malpighiales</taxon>
        <taxon>Salicaceae</taxon>
        <taxon>Saliceae</taxon>
        <taxon>Populus</taxon>
    </lineage>
</organism>
<comment type="caution">
    <text evidence="1">The sequence shown here is derived from an EMBL/GenBank/DDBJ whole genome shotgun (WGS) entry which is preliminary data.</text>
</comment>